<evidence type="ECO:0000256" key="2">
    <source>
        <dbReference type="ARBA" id="ARBA00023015"/>
    </source>
</evidence>
<dbReference type="PROSITE" id="PS51369">
    <property type="entry name" value="TCP"/>
    <property type="match status" value="1"/>
</dbReference>
<dbReference type="Pfam" id="PF03634">
    <property type="entry name" value="TCP"/>
    <property type="match status" value="1"/>
</dbReference>
<feature type="region of interest" description="Disordered" evidence="6">
    <location>
        <begin position="213"/>
        <end position="241"/>
    </location>
</feature>
<feature type="region of interest" description="Disordered" evidence="6">
    <location>
        <begin position="259"/>
        <end position="281"/>
    </location>
</feature>
<evidence type="ECO:0000256" key="4">
    <source>
        <dbReference type="ARBA" id="ARBA00023163"/>
    </source>
</evidence>
<evidence type="ECO:0000313" key="8">
    <source>
        <dbReference type="Proteomes" id="UP001652623"/>
    </source>
</evidence>
<dbReference type="PANTHER" id="PTHR31072:SF273">
    <property type="entry name" value="TRANSCRIPTION FACTOR TCP4"/>
    <property type="match status" value="1"/>
</dbReference>
<evidence type="ECO:0000256" key="5">
    <source>
        <dbReference type="ARBA" id="ARBA00023242"/>
    </source>
</evidence>
<evidence type="ECO:0000256" key="1">
    <source>
        <dbReference type="ARBA" id="ARBA00004123"/>
    </source>
</evidence>
<reference evidence="9" key="1">
    <citation type="submission" date="2025-08" db="UniProtKB">
        <authorList>
            <consortium name="RefSeq"/>
        </authorList>
    </citation>
    <scope>IDENTIFICATION</scope>
    <source>
        <tissue evidence="9">Seedling</tissue>
    </source>
</reference>
<gene>
    <name evidence="9" type="primary">LOC107432548</name>
</gene>
<dbReference type="GeneID" id="107432548"/>
<feature type="region of interest" description="Disordered" evidence="6">
    <location>
        <begin position="323"/>
        <end position="373"/>
    </location>
</feature>
<feature type="compositionally biased region" description="Low complexity" evidence="6">
    <location>
        <begin position="450"/>
        <end position="461"/>
    </location>
</feature>
<evidence type="ECO:0000259" key="7">
    <source>
        <dbReference type="PROSITE" id="PS51369"/>
    </source>
</evidence>
<dbReference type="InterPro" id="IPR005333">
    <property type="entry name" value="Transcription_factor_TCP"/>
</dbReference>
<dbReference type="InParanoid" id="A0A6P4BJC3"/>
<keyword evidence="2" id="KW-0805">Transcription regulation</keyword>
<dbReference type="SMR" id="A0A6P4BJC3"/>
<evidence type="ECO:0000313" key="9">
    <source>
        <dbReference type="RefSeq" id="XP_015899191.1"/>
    </source>
</evidence>
<feature type="compositionally biased region" description="Basic and acidic residues" evidence="6">
    <location>
        <begin position="440"/>
        <end position="449"/>
    </location>
</feature>
<keyword evidence="3" id="KW-0238">DNA-binding</keyword>
<feature type="compositionally biased region" description="Gly residues" evidence="6">
    <location>
        <begin position="330"/>
        <end position="348"/>
    </location>
</feature>
<feature type="compositionally biased region" description="Polar residues" evidence="6">
    <location>
        <begin position="218"/>
        <end position="227"/>
    </location>
</feature>
<dbReference type="GO" id="GO:0043565">
    <property type="term" value="F:sequence-specific DNA binding"/>
    <property type="evidence" value="ECO:0007669"/>
    <property type="project" value="TreeGrafter"/>
</dbReference>
<sequence length="461" mass="49092">MGESHHQATASSRLGIRNTGGEIVEVQGGHIVRSTGRKDRHSKVCTAKGPRDRRVRLSAHTAIQFYDVQDRLGYDRPSKAVDWLIKKARAAIDELAELPAWNPTSSNAAATATLNSAATQQHVNEENENAIGIHRAGTGDAVETIASVSRRATAATMVGGGGDGRVSIECSSSRLNLQQQQMVEHPNTNSTFLPPSLDSDAIADTIKSFFPMGASAETPPSSIQFHQSYPPDLLSRTSSQSQDLRLSLHSFQDSMLLHHHQAQTQAQQQQHHHAHTAHQTEQALFSGTGIQLGFDGSSGGWPEHHHHAGEMSRFQRMVAWSAGADTGSAGDSGGGGGGGGGGGEGGGFTFNSLLTPSPPTQPSPSPPLQSFFGRGQFFSQQRGPLQSSNTPSVRAWIDPSIADHHHHLQISHTTHQSSHISGMGFASGGFSGFRIPARIQGEEEHDGISDKPSSASSDSRH</sequence>
<dbReference type="GO" id="GO:0005634">
    <property type="term" value="C:nucleus"/>
    <property type="evidence" value="ECO:0007669"/>
    <property type="project" value="UniProtKB-SubCell"/>
</dbReference>
<dbReference type="Proteomes" id="UP001652623">
    <property type="component" value="Chromosome 11"/>
</dbReference>
<name>A0A6P4BJC3_ZIZJJ</name>
<evidence type="ECO:0000256" key="3">
    <source>
        <dbReference type="ARBA" id="ARBA00023125"/>
    </source>
</evidence>
<comment type="subcellular location">
    <subcellularLocation>
        <location evidence="1">Nucleus</location>
    </subcellularLocation>
</comment>
<dbReference type="FunCoup" id="A0A6P4BJC3">
    <property type="interactions" value="913"/>
</dbReference>
<accession>A0A6P4BJC3</accession>
<feature type="compositionally biased region" description="Pro residues" evidence="6">
    <location>
        <begin position="356"/>
        <end position="367"/>
    </location>
</feature>
<keyword evidence="4" id="KW-0804">Transcription</keyword>
<dbReference type="AlphaFoldDB" id="A0A6P4BJC3"/>
<dbReference type="RefSeq" id="XP_015899191.1">
    <property type="nucleotide sequence ID" value="XM_016043705.4"/>
</dbReference>
<organism evidence="8 9">
    <name type="scientific">Ziziphus jujuba</name>
    <name type="common">Chinese jujube</name>
    <name type="synonym">Ziziphus sativa</name>
    <dbReference type="NCBI Taxonomy" id="326968"/>
    <lineage>
        <taxon>Eukaryota</taxon>
        <taxon>Viridiplantae</taxon>
        <taxon>Streptophyta</taxon>
        <taxon>Embryophyta</taxon>
        <taxon>Tracheophyta</taxon>
        <taxon>Spermatophyta</taxon>
        <taxon>Magnoliopsida</taxon>
        <taxon>eudicotyledons</taxon>
        <taxon>Gunneridae</taxon>
        <taxon>Pentapetalae</taxon>
        <taxon>rosids</taxon>
        <taxon>fabids</taxon>
        <taxon>Rosales</taxon>
        <taxon>Rhamnaceae</taxon>
        <taxon>Paliureae</taxon>
        <taxon>Ziziphus</taxon>
    </lineage>
</organism>
<feature type="region of interest" description="Disordered" evidence="6">
    <location>
        <begin position="438"/>
        <end position="461"/>
    </location>
</feature>
<dbReference type="InterPro" id="IPR017887">
    <property type="entry name" value="TF_TCP_subgr"/>
</dbReference>
<dbReference type="GO" id="GO:0003700">
    <property type="term" value="F:DNA-binding transcription factor activity"/>
    <property type="evidence" value="ECO:0007669"/>
    <property type="project" value="InterPro"/>
</dbReference>
<keyword evidence="5" id="KW-0539">Nucleus</keyword>
<keyword evidence="8" id="KW-1185">Reference proteome</keyword>
<protein>
    <submittedName>
        <fullName evidence="9">Transcription factor TCP4</fullName>
    </submittedName>
</protein>
<dbReference type="PANTHER" id="PTHR31072">
    <property type="entry name" value="TRANSCRIPTION FACTOR TCP4-RELATED"/>
    <property type="match status" value="1"/>
</dbReference>
<proteinExistence type="predicted"/>
<evidence type="ECO:0000256" key="6">
    <source>
        <dbReference type="SAM" id="MobiDB-lite"/>
    </source>
</evidence>
<dbReference type="KEGG" id="zju:107432548"/>
<feature type="domain" description="TCP" evidence="7">
    <location>
        <begin position="37"/>
        <end position="95"/>
    </location>
</feature>